<sequence length="68" mass="7682">MPHVFAERLKQAREERGMDQVELAFLSGLTKCALSEYERGRVLPRVDKVIAIAKILDCSTDFLCGLEN</sequence>
<dbReference type="GO" id="GO:0003700">
    <property type="term" value="F:DNA-binding transcription factor activity"/>
    <property type="evidence" value="ECO:0007669"/>
    <property type="project" value="TreeGrafter"/>
</dbReference>
<dbReference type="PANTHER" id="PTHR46797">
    <property type="entry name" value="HTH-TYPE TRANSCRIPTIONAL REGULATOR"/>
    <property type="match status" value="1"/>
</dbReference>
<evidence type="ECO:0000259" key="2">
    <source>
        <dbReference type="PROSITE" id="PS50943"/>
    </source>
</evidence>
<gene>
    <name evidence="3" type="ORF">PPDBI_00008</name>
</gene>
<dbReference type="InterPro" id="IPR010982">
    <property type="entry name" value="Lambda_DNA-bd_dom_sf"/>
</dbReference>
<dbReference type="Pfam" id="PF01381">
    <property type="entry name" value="HTH_3"/>
    <property type="match status" value="1"/>
</dbReference>
<evidence type="ECO:0000313" key="3">
    <source>
        <dbReference type="EMBL" id="QIW89367.1"/>
    </source>
</evidence>
<feature type="domain" description="HTH cro/C1-type" evidence="2">
    <location>
        <begin position="9"/>
        <end position="63"/>
    </location>
</feature>
<dbReference type="CDD" id="cd00093">
    <property type="entry name" value="HTH_XRE"/>
    <property type="match status" value="1"/>
</dbReference>
<accession>A0A6H0X5M6</accession>
<dbReference type="PROSITE" id="PS50943">
    <property type="entry name" value="HTH_CROC1"/>
    <property type="match status" value="1"/>
</dbReference>
<evidence type="ECO:0000256" key="1">
    <source>
        <dbReference type="ARBA" id="ARBA00023125"/>
    </source>
</evidence>
<keyword evidence="1 3" id="KW-0238">DNA-binding</keyword>
<dbReference type="SMART" id="SM00530">
    <property type="entry name" value="HTH_XRE"/>
    <property type="match status" value="1"/>
</dbReference>
<dbReference type="EMBL" id="MT210154">
    <property type="protein sequence ID" value="QIW89367.1"/>
    <property type="molecule type" value="Genomic_DNA"/>
</dbReference>
<dbReference type="SUPFAM" id="SSF47413">
    <property type="entry name" value="lambda repressor-like DNA-binding domains"/>
    <property type="match status" value="1"/>
</dbReference>
<proteinExistence type="predicted"/>
<organism evidence="3">
    <name type="scientific">Xanthomonas phage PPDBI</name>
    <dbReference type="NCBI Taxonomy" id="2723911"/>
    <lineage>
        <taxon>Viruses</taxon>
        <taxon>Duplodnaviria</taxon>
        <taxon>Heunggongvirae</taxon>
        <taxon>Uroviricota</taxon>
        <taxon>Caudoviricetes</taxon>
    </lineage>
</organism>
<protein>
    <submittedName>
        <fullName evidence="3">Putative DNA-binding proteiN</fullName>
    </submittedName>
</protein>
<dbReference type="InterPro" id="IPR050807">
    <property type="entry name" value="TransReg_Diox_bact_type"/>
</dbReference>
<dbReference type="Gene3D" id="1.10.260.40">
    <property type="entry name" value="lambda repressor-like DNA-binding domains"/>
    <property type="match status" value="1"/>
</dbReference>
<reference evidence="3" key="1">
    <citation type="submission" date="2020-03" db="EMBL/GenBank/DDBJ databases">
        <authorList>
            <person name="Shneider M.M."/>
            <person name="Evseev P.V."/>
            <person name="Korzhenkov A.A."/>
            <person name="Toschakov S.V."/>
            <person name="Vo T."/>
            <person name="Ignatov A.N."/>
            <person name="Miroshnikov K.A."/>
        </authorList>
    </citation>
    <scope>NUCLEOTIDE SEQUENCE [LARGE SCALE GENOMIC DNA]</scope>
</reference>
<dbReference type="GO" id="GO:0003677">
    <property type="term" value="F:DNA binding"/>
    <property type="evidence" value="ECO:0007669"/>
    <property type="project" value="UniProtKB-KW"/>
</dbReference>
<dbReference type="PANTHER" id="PTHR46797:SF1">
    <property type="entry name" value="METHYLPHOSPHONATE SYNTHASE"/>
    <property type="match status" value="1"/>
</dbReference>
<dbReference type="InterPro" id="IPR001387">
    <property type="entry name" value="Cro/C1-type_HTH"/>
</dbReference>
<name>A0A6H0X5M6_9CAUD</name>